<evidence type="ECO:0000256" key="8">
    <source>
        <dbReference type="SAM" id="MobiDB-lite"/>
    </source>
</evidence>
<evidence type="ECO:0000313" key="10">
    <source>
        <dbReference type="Proteomes" id="UP000653797"/>
    </source>
</evidence>
<evidence type="ECO:0000256" key="3">
    <source>
        <dbReference type="ARBA" id="ARBA00022801"/>
    </source>
</evidence>
<comment type="caution">
    <text evidence="9">The sequence shown here is derived from an EMBL/GenBank/DDBJ whole genome shotgun (WGS) entry which is preliminary data.</text>
</comment>
<dbReference type="Gene3D" id="2.115.10.20">
    <property type="entry name" value="Glycosyl hydrolase domain, family 43"/>
    <property type="match status" value="1"/>
</dbReference>
<feature type="active site" description="Proton acceptor" evidence="5">
    <location>
        <position position="44"/>
    </location>
</feature>
<feature type="active site" description="Proton donor" evidence="5">
    <location>
        <position position="215"/>
    </location>
</feature>
<evidence type="ECO:0000256" key="1">
    <source>
        <dbReference type="ARBA" id="ARBA00009865"/>
    </source>
</evidence>
<evidence type="ECO:0000313" key="9">
    <source>
        <dbReference type="EMBL" id="MBD2754348.1"/>
    </source>
</evidence>
<name>A0A927B2S1_9BACT</name>
<evidence type="ECO:0000256" key="6">
    <source>
        <dbReference type="PIRSR" id="PIRSR606710-2"/>
    </source>
</evidence>
<reference evidence="9" key="1">
    <citation type="submission" date="2020-09" db="EMBL/GenBank/DDBJ databases">
        <authorList>
            <person name="Kim M.K."/>
        </authorList>
    </citation>
    <scope>NUCLEOTIDE SEQUENCE</scope>
    <source>
        <strain evidence="9">BT704</strain>
    </source>
</reference>
<dbReference type="PANTHER" id="PTHR43817">
    <property type="entry name" value="GLYCOSYL HYDROLASE"/>
    <property type="match status" value="1"/>
</dbReference>
<dbReference type="GO" id="GO:0004553">
    <property type="term" value="F:hydrolase activity, hydrolyzing O-glycosyl compounds"/>
    <property type="evidence" value="ECO:0007669"/>
    <property type="project" value="InterPro"/>
</dbReference>
<evidence type="ECO:0000256" key="7">
    <source>
        <dbReference type="RuleBase" id="RU361187"/>
    </source>
</evidence>
<dbReference type="InterPro" id="IPR016828">
    <property type="entry name" value="Alpha-L-arabinofuranosidase"/>
</dbReference>
<dbReference type="RefSeq" id="WP_191039984.1">
    <property type="nucleotide sequence ID" value="NZ_JACXAA010000005.1"/>
</dbReference>
<evidence type="ECO:0000256" key="4">
    <source>
        <dbReference type="ARBA" id="ARBA00023295"/>
    </source>
</evidence>
<evidence type="ECO:0000256" key="5">
    <source>
        <dbReference type="PIRSR" id="PIRSR606710-1"/>
    </source>
</evidence>
<dbReference type="PIRSF" id="PIRSF025414">
    <property type="entry name" value="Alpha-L-arabinofuranosidase"/>
    <property type="match status" value="1"/>
</dbReference>
<sequence length="345" mass="38482">MNAIRLTTTAIIVTILLCLSANISGQNLPQGQTFTNPLLAAGADPWVVFKDGYYYYTNTTGRDLTLWRTKDFTDLAQSEKKIVWTPPASGPNSKDIWAPELHSLNGKWYLYYTATDKAKPGDHNRYVFVLENVSTNPLLGNWIDKGRINTTYTGLDGSVFEHKGKHYFLYSGYVGPQSNLFIAEMVNPWTISTKQVEIARPTLPWEKYDGREICEGPEILKGKRGQLFIVYSASACWDDNYSLGMLTASETSDLLDPASWTKSSQPVFAKSTTNNVFGPGHNCFTKSPDGKEDWIVYHAKTEANKACKDRSPRAQRFTWKPDGSPDFGIPIAAGNPEPKPSSVNK</sequence>
<gene>
    <name evidence="9" type="ORF">IC230_15685</name>
</gene>
<keyword evidence="2" id="KW-0732">Signal</keyword>
<dbReference type="InterPro" id="IPR006710">
    <property type="entry name" value="Glyco_hydro_43"/>
</dbReference>
<proteinExistence type="inferred from homology"/>
<keyword evidence="3 7" id="KW-0378">Hydrolase</keyword>
<organism evidence="9 10">
    <name type="scientific">Spirosoma validum</name>
    <dbReference type="NCBI Taxonomy" id="2771355"/>
    <lineage>
        <taxon>Bacteria</taxon>
        <taxon>Pseudomonadati</taxon>
        <taxon>Bacteroidota</taxon>
        <taxon>Cytophagia</taxon>
        <taxon>Cytophagales</taxon>
        <taxon>Cytophagaceae</taxon>
        <taxon>Spirosoma</taxon>
    </lineage>
</organism>
<dbReference type="CDD" id="cd18820">
    <property type="entry name" value="GH43_LbAraf43-like"/>
    <property type="match status" value="1"/>
</dbReference>
<comment type="similarity">
    <text evidence="1 7">Belongs to the glycosyl hydrolase 43 family.</text>
</comment>
<dbReference type="InterPro" id="IPR023296">
    <property type="entry name" value="Glyco_hydro_beta-prop_sf"/>
</dbReference>
<feature type="region of interest" description="Disordered" evidence="8">
    <location>
        <begin position="309"/>
        <end position="345"/>
    </location>
</feature>
<accession>A0A927B2S1</accession>
<evidence type="ECO:0000256" key="2">
    <source>
        <dbReference type="ARBA" id="ARBA00022729"/>
    </source>
</evidence>
<dbReference type="GO" id="GO:0005975">
    <property type="term" value="P:carbohydrate metabolic process"/>
    <property type="evidence" value="ECO:0007669"/>
    <property type="project" value="InterPro"/>
</dbReference>
<dbReference type="SUPFAM" id="SSF75005">
    <property type="entry name" value="Arabinanase/levansucrase/invertase"/>
    <property type="match status" value="1"/>
</dbReference>
<dbReference type="Proteomes" id="UP000653797">
    <property type="component" value="Unassembled WGS sequence"/>
</dbReference>
<dbReference type="AlphaFoldDB" id="A0A927B2S1"/>
<dbReference type="EMBL" id="JACXAA010000005">
    <property type="protein sequence ID" value="MBD2754348.1"/>
    <property type="molecule type" value="Genomic_DNA"/>
</dbReference>
<feature type="site" description="Important for catalytic activity, responsible for pKa modulation of the active site Glu and correct orientation of both the proton donor and substrate" evidence="6">
    <location>
        <position position="156"/>
    </location>
</feature>
<dbReference type="PANTHER" id="PTHR43817:SF1">
    <property type="entry name" value="HYDROLASE, FAMILY 43, PUTATIVE (AFU_ORTHOLOGUE AFUA_3G01660)-RELATED"/>
    <property type="match status" value="1"/>
</dbReference>
<keyword evidence="10" id="KW-1185">Reference proteome</keyword>
<keyword evidence="4 7" id="KW-0326">Glycosidase</keyword>
<dbReference type="Pfam" id="PF04616">
    <property type="entry name" value="Glyco_hydro_43"/>
    <property type="match status" value="1"/>
</dbReference>
<protein>
    <submittedName>
        <fullName evidence="9">Glycoside hydrolase family 43 protein</fullName>
    </submittedName>
</protein>